<dbReference type="PROSITE" id="PS51470">
    <property type="entry name" value="FG_GAP"/>
    <property type="match status" value="2"/>
</dbReference>
<feature type="transmembrane region" description="Helical" evidence="5">
    <location>
        <begin position="1087"/>
        <end position="1111"/>
    </location>
</feature>
<keyword evidence="5" id="KW-1133">Transmembrane helix</keyword>
<feature type="repeat" description="FG-GAP" evidence="4">
    <location>
        <begin position="351"/>
        <end position="414"/>
    </location>
</feature>
<dbReference type="Proteomes" id="UP000192578">
    <property type="component" value="Unassembled WGS sequence"/>
</dbReference>
<dbReference type="GO" id="GO:0033627">
    <property type="term" value="P:cell adhesion mediated by integrin"/>
    <property type="evidence" value="ECO:0007669"/>
    <property type="project" value="TreeGrafter"/>
</dbReference>
<evidence type="ECO:0000256" key="3">
    <source>
        <dbReference type="ARBA" id="ARBA00023180"/>
    </source>
</evidence>
<feature type="chain" id="PRO_5011834441" evidence="5">
    <location>
        <begin position="23"/>
        <end position="1181"/>
    </location>
</feature>
<evidence type="ECO:0000256" key="5">
    <source>
        <dbReference type="RuleBase" id="RU003762"/>
    </source>
</evidence>
<dbReference type="GO" id="GO:0009897">
    <property type="term" value="C:external side of plasma membrane"/>
    <property type="evidence" value="ECO:0007669"/>
    <property type="project" value="TreeGrafter"/>
</dbReference>
<keyword evidence="5" id="KW-0472">Membrane</keyword>
<keyword evidence="5" id="KW-0675">Receptor</keyword>
<protein>
    <submittedName>
        <fullName evidence="7">Integrin alpha-PS4</fullName>
    </submittedName>
</protein>
<organism evidence="7 8">
    <name type="scientific">Hypsibius exemplaris</name>
    <name type="common">Freshwater tardigrade</name>
    <dbReference type="NCBI Taxonomy" id="2072580"/>
    <lineage>
        <taxon>Eukaryota</taxon>
        <taxon>Metazoa</taxon>
        <taxon>Ecdysozoa</taxon>
        <taxon>Tardigrada</taxon>
        <taxon>Eutardigrada</taxon>
        <taxon>Parachela</taxon>
        <taxon>Hypsibioidea</taxon>
        <taxon>Hypsibiidae</taxon>
        <taxon>Hypsibius</taxon>
    </lineage>
</organism>
<comment type="caution">
    <text evidence="7">The sequence shown here is derived from an EMBL/GenBank/DDBJ whole genome shotgun (WGS) entry which is preliminary data.</text>
</comment>
<feature type="region of interest" description="Disordered" evidence="6">
    <location>
        <begin position="1160"/>
        <end position="1181"/>
    </location>
</feature>
<evidence type="ECO:0000313" key="7">
    <source>
        <dbReference type="EMBL" id="OQV19168.1"/>
    </source>
</evidence>
<keyword evidence="5" id="KW-0130">Cell adhesion</keyword>
<evidence type="ECO:0000256" key="4">
    <source>
        <dbReference type="PROSITE-ProRule" id="PRU00803"/>
    </source>
</evidence>
<dbReference type="InterPro" id="IPR013519">
    <property type="entry name" value="Int_alpha_beta-p"/>
</dbReference>
<evidence type="ECO:0000256" key="1">
    <source>
        <dbReference type="ARBA" id="ARBA00022729"/>
    </source>
</evidence>
<dbReference type="GO" id="GO:0007160">
    <property type="term" value="P:cell-matrix adhesion"/>
    <property type="evidence" value="ECO:0007669"/>
    <property type="project" value="TreeGrafter"/>
</dbReference>
<gene>
    <name evidence="7" type="ORF">BV898_06805</name>
</gene>
<keyword evidence="5" id="KW-0812">Transmembrane</keyword>
<dbReference type="PANTHER" id="PTHR23220:SF83">
    <property type="entry name" value="INTEGRIN ALPHA-PS3-RELATED"/>
    <property type="match status" value="1"/>
</dbReference>
<dbReference type="SUPFAM" id="SSF69318">
    <property type="entry name" value="Integrin alpha N-terminal domain"/>
    <property type="match status" value="1"/>
</dbReference>
<dbReference type="GO" id="GO:0007229">
    <property type="term" value="P:integrin-mediated signaling pathway"/>
    <property type="evidence" value="ECO:0007669"/>
    <property type="project" value="UniProtKB-KW"/>
</dbReference>
<comment type="subcellular location">
    <subcellularLocation>
        <location evidence="5">Membrane</location>
        <topology evidence="5">Single-pass type I membrane protein</topology>
    </subcellularLocation>
</comment>
<dbReference type="OrthoDB" id="5573735at2759"/>
<evidence type="ECO:0000256" key="6">
    <source>
        <dbReference type="SAM" id="MobiDB-lite"/>
    </source>
</evidence>
<keyword evidence="8" id="KW-1185">Reference proteome</keyword>
<sequence length="1181" mass="130055">MCKEYVLIAILTLSSIHSISFCQTLNLDKDNVVIIKKPTQLRNVIENNTLFGFSLAFYNQTTGRKSENGLLIGAPNATDRRTSREIRRPGVLYFCPFTDGNDRRSGSNCRAINVDADINVTCAKSTCKKFEETYPLYKYKPYRSDSLLGFTVVTQSEDPKQAMVCAPKWTNRNGSQDVYNVNGMCYLAPMNGKTVGRDGWMKVMSFNVEGAQWASGGKVMFLGRAQAGIAAAILPGENGALISAPGYWNGLGTIAHTPFTKKRDYSLLPPIETVILASKNHTKYCEDEGSRYLGFSVAAGKLLGPTGELHFVSGMPRANSTGMVVVYNRSRSFNDTRNITGRLTRLNENMNPLFYLEGDGQFGESFGYSVLVLDLNGDGSDDIVVGAPFYQDPVSGNATGAVYGFISSNKWNQSVSVGQDLIIKPSFRIIGTDGAHSRFGITLAKLGDLNSDGFQDFAVGAPFGSSGGAVHVIYGAETGYAVPLQPRILSPDKSQGFGWAIAEGNDVDSNFVNDLAVGDFLSEKVYIFRGQPVMTWGFNITSNVTELLVQAHNQTISITACLIVQTNSPSPGRLKILPTLLIEPSVENSTRRAAFVETGTNEISRSEVFLHINGTPQQHCITERVVVYGQPGANITPLRIEMHPKYISPRKSGVFCSDCFAQSLNSPTQGEILVPFVFCLRDNDNCKFQIDIESSGSHDAGLNIIQGSNSPVVMRYNITNRRESFPLYSPSINVSLPEGLSLLRIDTGNENRTDILINFTDTGSRPEGRLYTARVPQWQGPTEPLMPNQTFFVDLHINVSGIEFDQAVNSQRTNTILSMIIGHEALANIKPMSRAMRLSTTLFKLVSSFSVQITPSFQDVTSDVKLEVVNNDVTIPSETTFNLDFEVASVGAGTVPSGLKLILEIPISIADRTYFTDPVIKILNSNVHKQLNCSWTTEPLKEDLIRSTEVHNLDIETDLLITDVNNGTAKRSKTENSSSKIVLSCKTNGTVCRSMGCDLPSIPRHLRLNLTVAMTIIPEILKFNEQTQGLLEVSLELMAKLGARDYIKDPRNVTVNSKTHVLDLSDSALQQTQLTRRITIYYRNDKFPVWAIVVGVCSALLILLLLALVLWRVGFYKRRQLEDEERLATADSVLHVADDDDDEGDMQGGFMVDRDFQKQSLRSSTESNLDEADISPIRSKL</sequence>
<dbReference type="PRINTS" id="PR01185">
    <property type="entry name" value="INTEGRINA"/>
</dbReference>
<dbReference type="InterPro" id="IPR028994">
    <property type="entry name" value="Integrin_alpha_N"/>
</dbReference>
<feature type="repeat" description="FG-GAP" evidence="4">
    <location>
        <begin position="426"/>
        <end position="482"/>
    </location>
</feature>
<dbReference type="AlphaFoldDB" id="A0A1W0WVC8"/>
<accession>A0A1W0WVC8</accession>
<keyword evidence="3" id="KW-0325">Glycoprotein</keyword>
<evidence type="ECO:0000313" key="8">
    <source>
        <dbReference type="Proteomes" id="UP000192578"/>
    </source>
</evidence>
<dbReference type="PANTHER" id="PTHR23220">
    <property type="entry name" value="INTEGRIN ALPHA"/>
    <property type="match status" value="1"/>
</dbReference>
<reference evidence="8" key="1">
    <citation type="submission" date="2017-01" db="EMBL/GenBank/DDBJ databases">
        <title>Comparative genomics of anhydrobiosis in the tardigrade Hypsibius dujardini.</title>
        <authorList>
            <person name="Yoshida Y."/>
            <person name="Koutsovoulos G."/>
            <person name="Laetsch D."/>
            <person name="Stevens L."/>
            <person name="Kumar S."/>
            <person name="Horikawa D."/>
            <person name="Ishino K."/>
            <person name="Komine S."/>
            <person name="Tomita M."/>
            <person name="Blaxter M."/>
            <person name="Arakawa K."/>
        </authorList>
    </citation>
    <scope>NUCLEOTIDE SEQUENCE [LARGE SCALE GENOMIC DNA]</scope>
    <source>
        <strain evidence="8">Z151</strain>
    </source>
</reference>
<dbReference type="InterPro" id="IPR013517">
    <property type="entry name" value="FG-GAP"/>
</dbReference>
<dbReference type="GO" id="GO:0098609">
    <property type="term" value="P:cell-cell adhesion"/>
    <property type="evidence" value="ECO:0007669"/>
    <property type="project" value="TreeGrafter"/>
</dbReference>
<dbReference type="EMBL" id="MTYJ01000042">
    <property type="protein sequence ID" value="OQV19168.1"/>
    <property type="molecule type" value="Genomic_DNA"/>
</dbReference>
<keyword evidence="2" id="KW-0677">Repeat</keyword>
<dbReference type="SMART" id="SM00191">
    <property type="entry name" value="Int_alpha"/>
    <property type="match status" value="5"/>
</dbReference>
<dbReference type="GO" id="GO:0005178">
    <property type="term" value="F:integrin binding"/>
    <property type="evidence" value="ECO:0007669"/>
    <property type="project" value="TreeGrafter"/>
</dbReference>
<dbReference type="Gene3D" id="2.130.10.130">
    <property type="entry name" value="Integrin alpha, N-terminal"/>
    <property type="match status" value="1"/>
</dbReference>
<dbReference type="Pfam" id="PF01839">
    <property type="entry name" value="FG-GAP"/>
    <property type="match status" value="2"/>
</dbReference>
<dbReference type="GO" id="GO:0008305">
    <property type="term" value="C:integrin complex"/>
    <property type="evidence" value="ECO:0007669"/>
    <property type="project" value="InterPro"/>
</dbReference>
<feature type="signal peptide" evidence="5">
    <location>
        <begin position="1"/>
        <end position="22"/>
    </location>
</feature>
<keyword evidence="5 7" id="KW-0401">Integrin</keyword>
<evidence type="ECO:0000256" key="2">
    <source>
        <dbReference type="ARBA" id="ARBA00022737"/>
    </source>
</evidence>
<proteinExistence type="inferred from homology"/>
<name>A0A1W0WVC8_HYPEX</name>
<dbReference type="InterPro" id="IPR000413">
    <property type="entry name" value="Integrin_alpha"/>
</dbReference>
<comment type="similarity">
    <text evidence="5">Belongs to the integrin alpha chain family.</text>
</comment>
<dbReference type="Gene3D" id="1.20.5.930">
    <property type="entry name" value="Bicelle-embedded integrin alpha(iib) transmembrane segment"/>
    <property type="match status" value="1"/>
</dbReference>
<keyword evidence="1 5" id="KW-0732">Signal</keyword>